<dbReference type="STRING" id="933852.A0A0C3A5C1"/>
<feature type="region of interest" description="Disordered" evidence="1">
    <location>
        <begin position="78"/>
        <end position="128"/>
    </location>
</feature>
<protein>
    <submittedName>
        <fullName evidence="2">Uncharacterized protein</fullName>
    </submittedName>
</protein>
<sequence length="149" mass="17121">DTELIMEIMDNAPEFWAQIIDTERMQTLEQLQDSIKYHEERLEHGGYSDSRMDELEKLVPNHASTNLVGFHVTIGTPQFPKDDANVSPKGRTPASKGARPCRHCGSDKHWDNECRHSKKAHKVKRANGNYASQDPEYLKAQDAYDDLYY</sequence>
<dbReference type="AlphaFoldDB" id="A0A0C3A5C1"/>
<accession>A0A0C3A5C1</accession>
<dbReference type="EMBL" id="KN824519">
    <property type="protein sequence ID" value="KIM19880.1"/>
    <property type="molecule type" value="Genomic_DNA"/>
</dbReference>
<evidence type="ECO:0000256" key="1">
    <source>
        <dbReference type="SAM" id="MobiDB-lite"/>
    </source>
</evidence>
<proteinExistence type="predicted"/>
<keyword evidence="3" id="KW-1185">Reference proteome</keyword>
<gene>
    <name evidence="2" type="ORF">M408DRAFT_34453</name>
</gene>
<dbReference type="Proteomes" id="UP000054097">
    <property type="component" value="Unassembled WGS sequence"/>
</dbReference>
<feature type="non-terminal residue" evidence="2">
    <location>
        <position position="1"/>
    </location>
</feature>
<evidence type="ECO:0000313" key="3">
    <source>
        <dbReference type="Proteomes" id="UP000054097"/>
    </source>
</evidence>
<evidence type="ECO:0000313" key="2">
    <source>
        <dbReference type="EMBL" id="KIM19880.1"/>
    </source>
</evidence>
<reference evidence="3" key="2">
    <citation type="submission" date="2015-01" db="EMBL/GenBank/DDBJ databases">
        <title>Evolutionary Origins and Diversification of the Mycorrhizal Mutualists.</title>
        <authorList>
            <consortium name="DOE Joint Genome Institute"/>
            <consortium name="Mycorrhizal Genomics Consortium"/>
            <person name="Kohler A."/>
            <person name="Kuo A."/>
            <person name="Nagy L.G."/>
            <person name="Floudas D."/>
            <person name="Copeland A."/>
            <person name="Barry K.W."/>
            <person name="Cichocki N."/>
            <person name="Veneault-Fourrey C."/>
            <person name="LaButti K."/>
            <person name="Lindquist E.A."/>
            <person name="Lipzen A."/>
            <person name="Lundell T."/>
            <person name="Morin E."/>
            <person name="Murat C."/>
            <person name="Riley R."/>
            <person name="Ohm R."/>
            <person name="Sun H."/>
            <person name="Tunlid A."/>
            <person name="Henrissat B."/>
            <person name="Grigoriev I.V."/>
            <person name="Hibbett D.S."/>
            <person name="Martin F."/>
        </authorList>
    </citation>
    <scope>NUCLEOTIDE SEQUENCE [LARGE SCALE GENOMIC DNA]</scope>
    <source>
        <strain evidence="3">MAFF 305830</strain>
    </source>
</reference>
<name>A0A0C3A5C1_SERVB</name>
<dbReference type="OrthoDB" id="3203159at2759"/>
<reference evidence="2 3" key="1">
    <citation type="submission" date="2014-04" db="EMBL/GenBank/DDBJ databases">
        <authorList>
            <consortium name="DOE Joint Genome Institute"/>
            <person name="Kuo A."/>
            <person name="Zuccaro A."/>
            <person name="Kohler A."/>
            <person name="Nagy L.G."/>
            <person name="Floudas D."/>
            <person name="Copeland A."/>
            <person name="Barry K.W."/>
            <person name="Cichocki N."/>
            <person name="Veneault-Fourrey C."/>
            <person name="LaButti K."/>
            <person name="Lindquist E.A."/>
            <person name="Lipzen A."/>
            <person name="Lundell T."/>
            <person name="Morin E."/>
            <person name="Murat C."/>
            <person name="Sun H."/>
            <person name="Tunlid A."/>
            <person name="Henrissat B."/>
            <person name="Grigoriev I.V."/>
            <person name="Hibbett D.S."/>
            <person name="Martin F."/>
            <person name="Nordberg H.P."/>
            <person name="Cantor M.N."/>
            <person name="Hua S.X."/>
        </authorList>
    </citation>
    <scope>NUCLEOTIDE SEQUENCE [LARGE SCALE GENOMIC DNA]</scope>
    <source>
        <strain evidence="2 3">MAFF 305830</strain>
    </source>
</reference>
<feature type="compositionally biased region" description="Basic residues" evidence="1">
    <location>
        <begin position="116"/>
        <end position="125"/>
    </location>
</feature>
<feature type="compositionally biased region" description="Basic and acidic residues" evidence="1">
    <location>
        <begin position="104"/>
        <end position="115"/>
    </location>
</feature>
<organism evidence="2 3">
    <name type="scientific">Serendipita vermifera MAFF 305830</name>
    <dbReference type="NCBI Taxonomy" id="933852"/>
    <lineage>
        <taxon>Eukaryota</taxon>
        <taxon>Fungi</taxon>
        <taxon>Dikarya</taxon>
        <taxon>Basidiomycota</taxon>
        <taxon>Agaricomycotina</taxon>
        <taxon>Agaricomycetes</taxon>
        <taxon>Sebacinales</taxon>
        <taxon>Serendipitaceae</taxon>
        <taxon>Serendipita</taxon>
    </lineage>
</organism>
<feature type="non-terminal residue" evidence="2">
    <location>
        <position position="149"/>
    </location>
</feature>
<dbReference type="HOGENOM" id="CLU_120286_0_0_1"/>